<evidence type="ECO:0000256" key="6">
    <source>
        <dbReference type="ARBA" id="ARBA00022857"/>
    </source>
</evidence>
<dbReference type="PROSITE" id="PS51996">
    <property type="entry name" value="TR_MART"/>
    <property type="match status" value="1"/>
</dbReference>
<keyword evidence="5" id="KW-0732">Signal</keyword>
<protein>
    <recommendedName>
        <fullName evidence="10">NAD(P)(+)--arginine ADP-ribosyltransferase</fullName>
        <ecNumber evidence="10">2.4.2.31</ecNumber>
    </recommendedName>
    <alternativeName>
        <fullName evidence="10">Mono(ADP-ribosyl)transferase</fullName>
    </alternativeName>
</protein>
<proteinExistence type="inferred from homology"/>
<dbReference type="PANTHER" id="PTHR10339">
    <property type="entry name" value="ADP-RIBOSYLTRANSFERASE"/>
    <property type="match status" value="1"/>
</dbReference>
<dbReference type="Pfam" id="PF01129">
    <property type="entry name" value="ART"/>
    <property type="match status" value="1"/>
</dbReference>
<evidence type="ECO:0000313" key="12">
    <source>
        <dbReference type="Proteomes" id="UP000824782"/>
    </source>
</evidence>
<evidence type="ECO:0000256" key="7">
    <source>
        <dbReference type="ARBA" id="ARBA00023027"/>
    </source>
</evidence>
<dbReference type="GO" id="GO:0016779">
    <property type="term" value="F:nucleotidyltransferase activity"/>
    <property type="evidence" value="ECO:0007669"/>
    <property type="project" value="UniProtKB-KW"/>
</dbReference>
<reference evidence="11" key="1">
    <citation type="thesis" date="2020" institute="ProQuest LLC" country="789 East Eisenhower Parkway, Ann Arbor, MI, USA">
        <title>Comparative Genomics and Chromosome Evolution.</title>
        <authorList>
            <person name="Mudd A.B."/>
        </authorList>
    </citation>
    <scope>NUCLEOTIDE SEQUENCE</scope>
    <source>
        <strain evidence="11">237g6f4</strain>
        <tissue evidence="11">Blood</tissue>
    </source>
</reference>
<evidence type="ECO:0000256" key="1">
    <source>
        <dbReference type="ARBA" id="ARBA00009558"/>
    </source>
</evidence>
<dbReference type="InterPro" id="IPR050999">
    <property type="entry name" value="ADP-ribosyltransferase_ARG"/>
</dbReference>
<dbReference type="Gene3D" id="3.90.176.10">
    <property type="entry name" value="Toxin ADP-ribosyltransferase, Chain A, domain 1"/>
    <property type="match status" value="1"/>
</dbReference>
<dbReference type="PANTHER" id="PTHR10339:SF26">
    <property type="entry name" value="NAD(P)(+)--ARGININE ADP-RIBOSYLTRANSFERASE"/>
    <property type="match status" value="1"/>
</dbReference>
<evidence type="ECO:0000256" key="10">
    <source>
        <dbReference type="RuleBase" id="RU361228"/>
    </source>
</evidence>
<accession>A0AAV6YWF9</accession>
<dbReference type="FunFam" id="3.90.176.10:FF:000001">
    <property type="entry name" value="NAD(P)(+)--arginine ADP-ribosyltransferase"/>
    <property type="match status" value="1"/>
</dbReference>
<name>A0AAV6YWF9_ENGPU</name>
<evidence type="ECO:0000256" key="2">
    <source>
        <dbReference type="ARBA" id="ARBA00022676"/>
    </source>
</evidence>
<evidence type="ECO:0000256" key="9">
    <source>
        <dbReference type="ARBA" id="ARBA00047597"/>
    </source>
</evidence>
<dbReference type="EC" id="2.4.2.31" evidence="10"/>
<keyword evidence="8" id="KW-1015">Disulfide bond</keyword>
<organism evidence="11 12">
    <name type="scientific">Engystomops pustulosus</name>
    <name type="common">Tungara frog</name>
    <name type="synonym">Physalaemus pustulosus</name>
    <dbReference type="NCBI Taxonomy" id="76066"/>
    <lineage>
        <taxon>Eukaryota</taxon>
        <taxon>Metazoa</taxon>
        <taxon>Chordata</taxon>
        <taxon>Craniata</taxon>
        <taxon>Vertebrata</taxon>
        <taxon>Euteleostomi</taxon>
        <taxon>Amphibia</taxon>
        <taxon>Batrachia</taxon>
        <taxon>Anura</taxon>
        <taxon>Neobatrachia</taxon>
        <taxon>Hyloidea</taxon>
        <taxon>Leptodactylidae</taxon>
        <taxon>Leiuperinae</taxon>
        <taxon>Engystomops</taxon>
    </lineage>
</organism>
<keyword evidence="7 10" id="KW-0520">NAD</keyword>
<keyword evidence="6 10" id="KW-0521">NADP</keyword>
<dbReference type="GO" id="GO:0106274">
    <property type="term" value="F:NAD+-protein-arginine ADP-ribosyltransferase activity"/>
    <property type="evidence" value="ECO:0007669"/>
    <property type="project" value="UniProtKB-EC"/>
</dbReference>
<dbReference type="GO" id="GO:0003950">
    <property type="term" value="F:NAD+ poly-ADP-ribosyltransferase activity"/>
    <property type="evidence" value="ECO:0007669"/>
    <property type="project" value="TreeGrafter"/>
</dbReference>
<evidence type="ECO:0000256" key="3">
    <source>
        <dbReference type="ARBA" id="ARBA00022679"/>
    </source>
</evidence>
<keyword evidence="3 10" id="KW-0808">Transferase</keyword>
<keyword evidence="12" id="KW-1185">Reference proteome</keyword>
<comment type="caution">
    <text evidence="11">The sequence shown here is derived from an EMBL/GenBank/DDBJ whole genome shotgun (WGS) entry which is preliminary data.</text>
</comment>
<evidence type="ECO:0000256" key="5">
    <source>
        <dbReference type="ARBA" id="ARBA00022729"/>
    </source>
</evidence>
<evidence type="ECO:0000256" key="4">
    <source>
        <dbReference type="ARBA" id="ARBA00022695"/>
    </source>
</evidence>
<sequence>MSENSFDDQYEGCSQDMEEEVTSRLLQREKLRDREFATTWDSATRRWRRMRVIVPEGFREEYGVAIMVYSNYDRDVYKFFNKAVRDYSPTFPYHSLHFYLTRGLGLLGARCRTVYRGLTGVTFTAPTIGEHVRLGHFSSSSTNRTKAEEFGEDVLFTISSCYGVSIKDFSYYPEQEEVLVPVDEIFQVTNFTTGPEGQRFTLRAAKKRCHYYNCEYLQRGGRSNTCVASGGLRIQWFPALTFLLCFLVVTSS</sequence>
<dbReference type="AlphaFoldDB" id="A0AAV6YWF9"/>
<keyword evidence="2 10" id="KW-0328">Glycosyltransferase</keyword>
<dbReference type="InterPro" id="IPR000768">
    <property type="entry name" value="ART"/>
</dbReference>
<keyword evidence="4" id="KW-0548">Nucleotidyltransferase</keyword>
<evidence type="ECO:0000256" key="8">
    <source>
        <dbReference type="ARBA" id="ARBA00023157"/>
    </source>
</evidence>
<evidence type="ECO:0000313" key="11">
    <source>
        <dbReference type="EMBL" id="KAG8538298.1"/>
    </source>
</evidence>
<dbReference type="PRINTS" id="PR00970">
    <property type="entry name" value="RIBTRNSFRASE"/>
</dbReference>
<dbReference type="EMBL" id="WNYA01022314">
    <property type="protein sequence ID" value="KAG8538298.1"/>
    <property type="molecule type" value="Genomic_DNA"/>
</dbReference>
<comment type="catalytic activity">
    <reaction evidence="9 10">
        <text>L-arginyl-[protein] + NAD(+) = N(omega)-(ADP-D-ribosyl)-L-arginyl-[protein] + nicotinamide + H(+)</text>
        <dbReference type="Rhea" id="RHEA:19149"/>
        <dbReference type="Rhea" id="RHEA-COMP:10532"/>
        <dbReference type="Rhea" id="RHEA-COMP:15087"/>
        <dbReference type="ChEBI" id="CHEBI:15378"/>
        <dbReference type="ChEBI" id="CHEBI:17154"/>
        <dbReference type="ChEBI" id="CHEBI:29965"/>
        <dbReference type="ChEBI" id="CHEBI:57540"/>
        <dbReference type="ChEBI" id="CHEBI:142554"/>
        <dbReference type="EC" id="2.4.2.31"/>
    </reaction>
</comment>
<dbReference type="SUPFAM" id="SSF56399">
    <property type="entry name" value="ADP-ribosylation"/>
    <property type="match status" value="1"/>
</dbReference>
<gene>
    <name evidence="11" type="ORF">GDO81_022892</name>
</gene>
<comment type="similarity">
    <text evidence="1 10">Belongs to the Arg-specific ADP-ribosyltransferase family.</text>
</comment>
<dbReference type="Proteomes" id="UP000824782">
    <property type="component" value="Unassembled WGS sequence"/>
</dbReference>